<dbReference type="PANTHER" id="PTHR30548">
    <property type="entry name" value="2-HYDROXYGLUTARYL-COA DEHYDRATASE, D-COMPONENT-RELATED"/>
    <property type="match status" value="1"/>
</dbReference>
<dbReference type="Gene3D" id="1.20.1270.370">
    <property type="match status" value="1"/>
</dbReference>
<evidence type="ECO:0000256" key="2">
    <source>
        <dbReference type="ARBA" id="ARBA00005806"/>
    </source>
</evidence>
<dbReference type="GO" id="GO:0016836">
    <property type="term" value="F:hydro-lyase activity"/>
    <property type="evidence" value="ECO:0007669"/>
    <property type="project" value="UniProtKB-ARBA"/>
</dbReference>
<dbReference type="PANTHER" id="PTHR30548:SF6">
    <property type="entry name" value="DEHYDRATASE SUBUNIT YJIM-RELATED"/>
    <property type="match status" value="1"/>
</dbReference>
<keyword evidence="3" id="KW-0408">Iron</keyword>
<dbReference type="Pfam" id="PF06050">
    <property type="entry name" value="HGD-D"/>
    <property type="match status" value="1"/>
</dbReference>
<evidence type="ECO:0000256" key="3">
    <source>
        <dbReference type="ARBA" id="ARBA00023014"/>
    </source>
</evidence>
<comment type="similarity">
    <text evidence="2">Belongs to the FldB/FldC dehydratase alpha/beta subunit family.</text>
</comment>
<evidence type="ECO:0000313" key="4">
    <source>
        <dbReference type="EMBL" id="SFL19576.1"/>
    </source>
</evidence>
<dbReference type="Gene3D" id="3.40.50.11900">
    <property type="match status" value="1"/>
</dbReference>
<dbReference type="NCBIfam" id="NF040772">
    <property type="entry name" value="double_cubane"/>
    <property type="match status" value="1"/>
</dbReference>
<keyword evidence="3" id="KW-0479">Metal-binding</keyword>
<dbReference type="GO" id="GO:0051536">
    <property type="term" value="F:iron-sulfur cluster binding"/>
    <property type="evidence" value="ECO:0007669"/>
    <property type="project" value="UniProtKB-KW"/>
</dbReference>
<name>A0A1I4FS05_9FIRM</name>
<dbReference type="InterPro" id="IPR010327">
    <property type="entry name" value="FldB/FldC_alpha/beta"/>
</dbReference>
<dbReference type="EMBL" id="FOTI01000003">
    <property type="protein sequence ID" value="SFL19576.1"/>
    <property type="molecule type" value="Genomic_DNA"/>
</dbReference>
<dbReference type="Proteomes" id="UP000199006">
    <property type="component" value="Unassembled WGS sequence"/>
</dbReference>
<organism evidence="4 5">
    <name type="scientific">Halanaerobium salsuginis</name>
    <dbReference type="NCBI Taxonomy" id="29563"/>
    <lineage>
        <taxon>Bacteria</taxon>
        <taxon>Bacillati</taxon>
        <taxon>Bacillota</taxon>
        <taxon>Clostridia</taxon>
        <taxon>Halanaerobiales</taxon>
        <taxon>Halanaerobiaceae</taxon>
        <taxon>Halanaerobium</taxon>
    </lineage>
</organism>
<protein>
    <submittedName>
        <fullName evidence="4">Benzoyl-CoA reductase/2-hydroxyglutaryl-CoA dehydratase subunit, BcrC/BadD/HgdB</fullName>
    </submittedName>
</protein>
<dbReference type="AlphaFoldDB" id="A0A1I4FS05"/>
<comment type="cofactor">
    <cofactor evidence="1">
        <name>[4Fe-4S] cluster</name>
        <dbReference type="ChEBI" id="CHEBI:49883"/>
    </cofactor>
</comment>
<gene>
    <name evidence="4" type="ORF">SAMN02983006_00463</name>
</gene>
<keyword evidence="3" id="KW-0411">Iron-sulfur</keyword>
<accession>A0A1I4FS05</accession>
<dbReference type="Gene3D" id="3.40.50.11890">
    <property type="match status" value="1"/>
</dbReference>
<reference evidence="4 5" key="1">
    <citation type="submission" date="2016-10" db="EMBL/GenBank/DDBJ databases">
        <authorList>
            <person name="de Groot N.N."/>
        </authorList>
    </citation>
    <scope>NUCLEOTIDE SEQUENCE [LARGE SCALE GENOMIC DNA]</scope>
    <source>
        <strain evidence="4 5">ATCC 51327</strain>
    </source>
</reference>
<proteinExistence type="inferred from homology"/>
<evidence type="ECO:0000256" key="1">
    <source>
        <dbReference type="ARBA" id="ARBA00001966"/>
    </source>
</evidence>
<sequence>MKSITSLNDYFAQLHIEDLNDYGPIAIKNLKENEQKNIVGIYCVFTPTELISAANAIPVSLCSKNGSTIPDAEKYLPRNLCPLIKSSYGYAITDKCPYFHFSDLIVGEITCDGKKKMYEYLNELKPVHVMQLPQMNSHEIYFEFWKQEMIRLKKRLEKEFNVQINNQKLAAEIKLKNSERLVLKELYQLQKLTPPPLFGSEVLRLLNLSQFTFDKQVANNRTRKAIDKIKQLYQNGDKRISDSAPRILITGCPMGNSTEKIVKLVEKNGGVVVCFENCTGIKDKEDLVLENCDPIEALTQKYLNIPCSCMSPNDNRFELLIKIITEYQIDGVIDMVLQACHTYNVETLRMKEFVNIDKEIPYMSLETDYSSADIEQLKTRISAFLEMMY</sequence>
<dbReference type="STRING" id="29563.SAMN02983006_00463"/>
<dbReference type="InterPro" id="IPR047678">
    <property type="entry name" value="YjiM-like"/>
</dbReference>
<evidence type="ECO:0000313" key="5">
    <source>
        <dbReference type="Proteomes" id="UP000199006"/>
    </source>
</evidence>
<keyword evidence="5" id="KW-1185">Reference proteome</keyword>